<evidence type="ECO:0008006" key="2">
    <source>
        <dbReference type="Google" id="ProtNLM"/>
    </source>
</evidence>
<reference evidence="1" key="1">
    <citation type="journal article" date="2015" name="Nature">
        <title>Complex archaea that bridge the gap between prokaryotes and eukaryotes.</title>
        <authorList>
            <person name="Spang A."/>
            <person name="Saw J.H."/>
            <person name="Jorgensen S.L."/>
            <person name="Zaremba-Niedzwiedzka K."/>
            <person name="Martijn J."/>
            <person name="Lind A.E."/>
            <person name="van Eijk R."/>
            <person name="Schleper C."/>
            <person name="Guy L."/>
            <person name="Ettema T.J."/>
        </authorList>
    </citation>
    <scope>NUCLEOTIDE SEQUENCE</scope>
</reference>
<dbReference type="Pfam" id="PF14602">
    <property type="entry name" value="Hexapep_2"/>
    <property type="match status" value="1"/>
</dbReference>
<dbReference type="SUPFAM" id="SSF51161">
    <property type="entry name" value="Trimeric LpxA-like enzymes"/>
    <property type="match status" value="1"/>
</dbReference>
<sequence length="301" mass="33111">IPRSDGINGIKVLRVLNACQKSLEHHGALMRLNGYNNSLFSPEPKSNILLSRHSTIPTVERSGVKFDNFFAHETAIVGVPCEIGTGTNIWHFSLIMPRVQIGDNCNIGQNVIVASGVKIGNNVKIQNNVSVHSGVILEDDVFCGTSVVFANIIDLRSHTRKRHEFESTRVRKGATVAANATIVCGNTIGSYAFIEAGAVVTKDVPSHALVLGNPARIVGWVCECRNHLDFKNDIATCDNCDNQFIRHEGGIRCIGCKCGNHPNFQNNAGFHDDGDKRISNYKEDHKYHEKERKLPQAADFV</sequence>
<dbReference type="InterPro" id="IPR050179">
    <property type="entry name" value="Trans_hexapeptide_repeat"/>
</dbReference>
<name>A0A0F9G3P2_9ZZZZ</name>
<dbReference type="InterPro" id="IPR001451">
    <property type="entry name" value="Hexapep"/>
</dbReference>
<dbReference type="EMBL" id="LAZR01021502">
    <property type="protein sequence ID" value="KKL85096.1"/>
    <property type="molecule type" value="Genomic_DNA"/>
</dbReference>
<protein>
    <recommendedName>
        <fullName evidence="2">UDP-3-O-[3-hydroxymyristoyl] glucosamine N-acyltransferase non-repeat region domain-containing protein</fullName>
    </recommendedName>
</protein>
<dbReference type="InterPro" id="IPR011004">
    <property type="entry name" value="Trimer_LpxA-like_sf"/>
</dbReference>
<dbReference type="CDD" id="cd03358">
    <property type="entry name" value="LbH_WxcM_N_like"/>
    <property type="match status" value="1"/>
</dbReference>
<comment type="caution">
    <text evidence="1">The sequence shown here is derived from an EMBL/GenBank/DDBJ whole genome shotgun (WGS) entry which is preliminary data.</text>
</comment>
<dbReference type="AlphaFoldDB" id="A0A0F9G3P2"/>
<dbReference type="PANTHER" id="PTHR43300">
    <property type="entry name" value="ACETYLTRANSFERASE"/>
    <property type="match status" value="1"/>
</dbReference>
<gene>
    <name evidence="1" type="ORF">LCGC14_1958120</name>
</gene>
<evidence type="ECO:0000313" key="1">
    <source>
        <dbReference type="EMBL" id="KKL85096.1"/>
    </source>
</evidence>
<feature type="non-terminal residue" evidence="1">
    <location>
        <position position="1"/>
    </location>
</feature>
<dbReference type="Gene3D" id="2.160.10.10">
    <property type="entry name" value="Hexapeptide repeat proteins"/>
    <property type="match status" value="1"/>
</dbReference>
<organism evidence="1">
    <name type="scientific">marine sediment metagenome</name>
    <dbReference type="NCBI Taxonomy" id="412755"/>
    <lineage>
        <taxon>unclassified sequences</taxon>
        <taxon>metagenomes</taxon>
        <taxon>ecological metagenomes</taxon>
    </lineage>
</organism>
<accession>A0A0F9G3P2</accession>
<dbReference type="PANTHER" id="PTHR43300:SF4">
    <property type="entry name" value="ACYL-[ACYL-CARRIER-PROTEIN]--UDP-N-ACETYLGLUCOSAMINE O-ACYLTRANSFERASE"/>
    <property type="match status" value="1"/>
</dbReference>
<proteinExistence type="predicted"/>